<organism evidence="1 2">
    <name type="scientific">Megaselia scalaris</name>
    <name type="common">Humpbacked fly</name>
    <name type="synonym">Phora scalaris</name>
    <dbReference type="NCBI Taxonomy" id="36166"/>
    <lineage>
        <taxon>Eukaryota</taxon>
        <taxon>Metazoa</taxon>
        <taxon>Ecdysozoa</taxon>
        <taxon>Arthropoda</taxon>
        <taxon>Hexapoda</taxon>
        <taxon>Insecta</taxon>
        <taxon>Pterygota</taxon>
        <taxon>Neoptera</taxon>
        <taxon>Endopterygota</taxon>
        <taxon>Diptera</taxon>
        <taxon>Brachycera</taxon>
        <taxon>Muscomorpha</taxon>
        <taxon>Platypezoidea</taxon>
        <taxon>Phoridae</taxon>
        <taxon>Megaseliini</taxon>
        <taxon>Megaselia</taxon>
    </lineage>
</organism>
<protein>
    <submittedName>
        <fullName evidence="1">Uncharacterized protein</fullName>
    </submittedName>
</protein>
<evidence type="ECO:0000313" key="2">
    <source>
        <dbReference type="Proteomes" id="UP000015102"/>
    </source>
</evidence>
<dbReference type="HOGENOM" id="CLU_2006521_0_0_1"/>
<reference evidence="2" key="1">
    <citation type="submission" date="2013-02" db="EMBL/GenBank/DDBJ databases">
        <authorList>
            <person name="Hughes D."/>
        </authorList>
    </citation>
    <scope>NUCLEOTIDE SEQUENCE</scope>
    <source>
        <strain>Durham</strain>
        <strain evidence="2">NC isolate 2 -- Noor lab</strain>
    </source>
</reference>
<name>T1GFG2_MEGSC</name>
<dbReference type="EMBL" id="CAQQ02091798">
    <property type="status" value="NOT_ANNOTATED_CDS"/>
    <property type="molecule type" value="Genomic_DNA"/>
</dbReference>
<reference evidence="1" key="2">
    <citation type="submission" date="2015-06" db="UniProtKB">
        <authorList>
            <consortium name="EnsemblMetazoa"/>
        </authorList>
    </citation>
    <scope>IDENTIFICATION</scope>
</reference>
<sequence>MYLGLIRGGLSEMAFSLKCQTSKSVPVIISSFEQEGDELDTGNTEQSYQSYTVEEVKTLIKLMKVTFPKKRIPIRRKKSLDEVNVPGHENMLKNDDLSCLLAKRRSSVYIFHKLINKSHMFDFP</sequence>
<dbReference type="EnsemblMetazoa" id="MESCA002103-RA">
    <property type="protein sequence ID" value="MESCA002103-PA"/>
    <property type="gene ID" value="MESCA002103"/>
</dbReference>
<dbReference type="AlphaFoldDB" id="T1GFG2"/>
<evidence type="ECO:0000313" key="1">
    <source>
        <dbReference type="EnsemblMetazoa" id="MESCA002103-PA"/>
    </source>
</evidence>
<keyword evidence="2" id="KW-1185">Reference proteome</keyword>
<accession>T1GFG2</accession>
<dbReference type="EMBL" id="CAQQ02091797">
    <property type="status" value="NOT_ANNOTATED_CDS"/>
    <property type="molecule type" value="Genomic_DNA"/>
</dbReference>
<dbReference type="EMBL" id="CAQQ02091800">
    <property type="status" value="NOT_ANNOTATED_CDS"/>
    <property type="molecule type" value="Genomic_DNA"/>
</dbReference>
<dbReference type="EMBL" id="CAQQ02091801">
    <property type="status" value="NOT_ANNOTATED_CDS"/>
    <property type="molecule type" value="Genomic_DNA"/>
</dbReference>
<dbReference type="Proteomes" id="UP000015102">
    <property type="component" value="Unassembled WGS sequence"/>
</dbReference>
<proteinExistence type="predicted"/>
<dbReference type="EMBL" id="CAQQ02091799">
    <property type="status" value="NOT_ANNOTATED_CDS"/>
    <property type="molecule type" value="Genomic_DNA"/>
</dbReference>